<comment type="caution">
    <text evidence="2">The sequence shown here is derived from an EMBL/GenBank/DDBJ whole genome shotgun (WGS) entry which is preliminary data.</text>
</comment>
<gene>
    <name evidence="2" type="ORF">KOR34_22100</name>
</gene>
<accession>A0A5C5VGZ4</accession>
<dbReference type="Proteomes" id="UP000316714">
    <property type="component" value="Unassembled WGS sequence"/>
</dbReference>
<dbReference type="PANTHER" id="PTHR30093:SF2">
    <property type="entry name" value="TYPE II SECRETION SYSTEM PROTEIN H"/>
    <property type="match status" value="1"/>
</dbReference>
<feature type="domain" description="DUF1559" evidence="1">
    <location>
        <begin position="3"/>
        <end position="92"/>
    </location>
</feature>
<reference evidence="2 3" key="1">
    <citation type="submission" date="2019-02" db="EMBL/GenBank/DDBJ databases">
        <title>Deep-cultivation of Planctomycetes and their phenomic and genomic characterization uncovers novel biology.</title>
        <authorList>
            <person name="Wiegand S."/>
            <person name="Jogler M."/>
            <person name="Boedeker C."/>
            <person name="Pinto D."/>
            <person name="Vollmers J."/>
            <person name="Rivas-Marin E."/>
            <person name="Kohn T."/>
            <person name="Peeters S.H."/>
            <person name="Heuer A."/>
            <person name="Rast P."/>
            <person name="Oberbeckmann S."/>
            <person name="Bunk B."/>
            <person name="Jeske O."/>
            <person name="Meyerdierks A."/>
            <person name="Storesund J.E."/>
            <person name="Kallscheuer N."/>
            <person name="Luecker S."/>
            <person name="Lage O.M."/>
            <person name="Pohl T."/>
            <person name="Merkel B.J."/>
            <person name="Hornburger P."/>
            <person name="Mueller R.-W."/>
            <person name="Bruemmer F."/>
            <person name="Labrenz M."/>
            <person name="Spormann A.M."/>
            <person name="Op Den Camp H."/>
            <person name="Overmann J."/>
            <person name="Amann R."/>
            <person name="Jetten M.S.M."/>
            <person name="Mascher T."/>
            <person name="Medema M.H."/>
            <person name="Devos D.P."/>
            <person name="Kaster A.-K."/>
            <person name="Ovreas L."/>
            <person name="Rohde M."/>
            <person name="Galperin M.Y."/>
            <person name="Jogler C."/>
        </authorList>
    </citation>
    <scope>NUCLEOTIDE SEQUENCE [LARGE SCALE GENOMIC DNA]</scope>
    <source>
        <strain evidence="2 3">KOR34</strain>
    </source>
</reference>
<proteinExistence type="predicted"/>
<evidence type="ECO:0000259" key="1">
    <source>
        <dbReference type="Pfam" id="PF07596"/>
    </source>
</evidence>
<evidence type="ECO:0000313" key="3">
    <source>
        <dbReference type="Proteomes" id="UP000316714"/>
    </source>
</evidence>
<organism evidence="2 3">
    <name type="scientific">Posidoniimonas corsicana</name>
    <dbReference type="NCBI Taxonomy" id="1938618"/>
    <lineage>
        <taxon>Bacteria</taxon>
        <taxon>Pseudomonadati</taxon>
        <taxon>Planctomycetota</taxon>
        <taxon>Planctomycetia</taxon>
        <taxon>Pirellulales</taxon>
        <taxon>Lacipirellulaceae</taxon>
        <taxon>Posidoniimonas</taxon>
    </lineage>
</organism>
<dbReference type="Pfam" id="PF07596">
    <property type="entry name" value="SBP_bac_10"/>
    <property type="match status" value="1"/>
</dbReference>
<evidence type="ECO:0000313" key="2">
    <source>
        <dbReference type="EMBL" id="TWT37263.1"/>
    </source>
</evidence>
<name>A0A5C5VGZ4_9BACT</name>
<sequence length="281" mass="31674">MSKLKMLVLSLHNYHDTHGNFPPAFTADSQGQPLHSWRTLILPYLEEMPLYSKLNFDEPWNSSANARWLNDQELHIYRSPQRPESSIADETHYFSIVDDETLLRPGGGVSFRDIADGSSNTIALIEAAGRGVRWHEPRDLSMDEAIDLLVGESDETHEWVEPGFFISTHYRGDGLYPRNVAFADGRVRSIGYVPTRELARAALTRAGGEEIPAEIDSGEYNRTKTVVGYTVHWRRVLSTTLFVGLAVGPFLRRRNPLEATGVEEVNHEDTKQLVSRSTSHS</sequence>
<dbReference type="PANTHER" id="PTHR30093">
    <property type="entry name" value="GENERAL SECRETION PATHWAY PROTEIN G"/>
    <property type="match status" value="1"/>
</dbReference>
<protein>
    <recommendedName>
        <fullName evidence="1">DUF1559 domain-containing protein</fullName>
    </recommendedName>
</protein>
<dbReference type="EMBL" id="SIHJ01000001">
    <property type="protein sequence ID" value="TWT37263.1"/>
    <property type="molecule type" value="Genomic_DNA"/>
</dbReference>
<dbReference type="AlphaFoldDB" id="A0A5C5VGZ4"/>
<dbReference type="InterPro" id="IPR011453">
    <property type="entry name" value="DUF1559"/>
</dbReference>
<keyword evidence="3" id="KW-1185">Reference proteome</keyword>